<comment type="caution">
    <text evidence="2">The sequence shown here is derived from an EMBL/GenBank/DDBJ whole genome shotgun (WGS) entry which is preliminary data.</text>
</comment>
<keyword evidence="1" id="KW-0812">Transmembrane</keyword>
<dbReference type="PANTHER" id="PTHR23021">
    <property type="entry name" value="SERPENTINE RECEPTOR, CLASS T"/>
    <property type="match status" value="1"/>
</dbReference>
<reference evidence="2 3" key="1">
    <citation type="submission" date="2019-10" db="EMBL/GenBank/DDBJ databases">
        <title>Assembly and Annotation for the nematode Trichostrongylus colubriformis.</title>
        <authorList>
            <person name="Martin J."/>
        </authorList>
    </citation>
    <scope>NUCLEOTIDE SEQUENCE [LARGE SCALE GENOMIC DNA]</scope>
    <source>
        <strain evidence="2">G859</strain>
        <tissue evidence="2">Whole worm</tissue>
    </source>
</reference>
<dbReference type="Proteomes" id="UP001331761">
    <property type="component" value="Unassembled WGS sequence"/>
</dbReference>
<feature type="transmembrane region" description="Helical" evidence="1">
    <location>
        <begin position="152"/>
        <end position="170"/>
    </location>
</feature>
<dbReference type="PANTHER" id="PTHR23021:SF11">
    <property type="entry name" value="SERPENTINE RECEPTOR, CLASS T"/>
    <property type="match status" value="1"/>
</dbReference>
<sequence>MTVFHFNIPWIINQSEYNCSSRSLSEWESRGTMNYVQGVYLIVSGTFFVILYVLCLMGMLRGNLLKTPCYRLMFFNGIIDIMDLFVASFITAYFHFTGAVFCSSISFGWFVGYLSSCVWIGASFNCIILALNRVVEMIPWANGFCFLFRGKLLFFWMLLSIAYMTTLPFITRPHPYNSVIATYTILPMISDDIAQGRLMKNFLLFSSECYETEDPRIGGL</sequence>
<keyword evidence="1" id="KW-0472">Membrane</keyword>
<dbReference type="Pfam" id="PF10321">
    <property type="entry name" value="7TM_GPCR_Srt"/>
    <property type="match status" value="1"/>
</dbReference>
<dbReference type="EMBL" id="WIXE01006659">
    <property type="protein sequence ID" value="KAK5981097.1"/>
    <property type="molecule type" value="Genomic_DNA"/>
</dbReference>
<keyword evidence="1" id="KW-1133">Transmembrane helix</keyword>
<keyword evidence="3" id="KW-1185">Reference proteome</keyword>
<proteinExistence type="predicted"/>
<name>A0AAN8FLQ7_TRICO</name>
<accession>A0AAN8FLQ7</accession>
<feature type="transmembrane region" description="Helical" evidence="1">
    <location>
        <begin position="39"/>
        <end position="60"/>
    </location>
</feature>
<organism evidence="2 3">
    <name type="scientific">Trichostrongylus colubriformis</name>
    <name type="common">Black scour worm</name>
    <dbReference type="NCBI Taxonomy" id="6319"/>
    <lineage>
        <taxon>Eukaryota</taxon>
        <taxon>Metazoa</taxon>
        <taxon>Ecdysozoa</taxon>
        <taxon>Nematoda</taxon>
        <taxon>Chromadorea</taxon>
        <taxon>Rhabditida</taxon>
        <taxon>Rhabditina</taxon>
        <taxon>Rhabditomorpha</taxon>
        <taxon>Strongyloidea</taxon>
        <taxon>Trichostrongylidae</taxon>
        <taxon>Trichostrongylus</taxon>
    </lineage>
</organism>
<gene>
    <name evidence="2" type="ORF">GCK32_017650</name>
</gene>
<dbReference type="InterPro" id="IPR019425">
    <property type="entry name" value="7TM_GPCR_serpentine_rcpt_Srt"/>
</dbReference>
<feature type="transmembrane region" description="Helical" evidence="1">
    <location>
        <begin position="72"/>
        <end position="95"/>
    </location>
</feature>
<dbReference type="AlphaFoldDB" id="A0AAN8FLQ7"/>
<protein>
    <submittedName>
        <fullName evidence="2">Uncharacterized protein</fullName>
    </submittedName>
</protein>
<evidence type="ECO:0000256" key="1">
    <source>
        <dbReference type="SAM" id="Phobius"/>
    </source>
</evidence>
<feature type="transmembrane region" description="Helical" evidence="1">
    <location>
        <begin position="107"/>
        <end position="131"/>
    </location>
</feature>
<evidence type="ECO:0000313" key="3">
    <source>
        <dbReference type="Proteomes" id="UP001331761"/>
    </source>
</evidence>
<evidence type="ECO:0000313" key="2">
    <source>
        <dbReference type="EMBL" id="KAK5981097.1"/>
    </source>
</evidence>